<dbReference type="InterPro" id="IPR055430">
    <property type="entry name" value="HAT_Syf1_CNRKL1_C"/>
</dbReference>
<protein>
    <recommendedName>
        <fullName evidence="5">Pre-mRNA-splicing factor Syf1/CRNKL1-like C-terminal HAT-repeats domain-containing protein</fullName>
    </recommendedName>
</protein>
<dbReference type="InterPro" id="IPR045209">
    <property type="entry name" value="Rrp5"/>
</dbReference>
<accession>A0A8J9T5X8</accession>
<evidence type="ECO:0000256" key="3">
    <source>
        <dbReference type="ARBA" id="ARBA00022737"/>
    </source>
</evidence>
<dbReference type="SUPFAM" id="SSF48452">
    <property type="entry name" value="TPR-like"/>
    <property type="match status" value="2"/>
</dbReference>
<comment type="subcellular location">
    <subcellularLocation>
        <location evidence="1">Nucleus</location>
    </subcellularLocation>
</comment>
<keyword evidence="3" id="KW-0677">Repeat</keyword>
<dbReference type="InterPro" id="IPR011990">
    <property type="entry name" value="TPR-like_helical_dom_sf"/>
</dbReference>
<evidence type="ECO:0000259" key="5">
    <source>
        <dbReference type="Pfam" id="PF23231"/>
    </source>
</evidence>
<dbReference type="GO" id="GO:0032040">
    <property type="term" value="C:small-subunit processome"/>
    <property type="evidence" value="ECO:0007669"/>
    <property type="project" value="TreeGrafter"/>
</dbReference>
<gene>
    <name evidence="6" type="ORF">PTTT1_LOCUS23301</name>
</gene>
<sequence>QEEQDIARREIALADGTANDNPETASDFERLLASSPNSSELWIRYMAFHLTLADIPAAREVAERAFQRIEFRQEGEKLNVWCALLTLELKYGSSTCLKATIERACQHNNPKKIHLRVCEMMEKEATEKSSVGTTERTDDMFSKMCKKFKSKKTVWLAHAKYLLRLGRHEEAYALSKRALLSLPAYKHVELMSKFAQLVFEYNSAEKARTLFDGLLQKNPKRLDILFVYVDKEVKYGEAETARSLFEKVAGKEIDSLQMKLSDKQMKSLFKKWFSFEEQHGTAKTQERVKEAARAYVESSS</sequence>
<keyword evidence="4" id="KW-0539">Nucleus</keyword>
<dbReference type="Gene3D" id="1.25.40.10">
    <property type="entry name" value="Tetratricopeptide repeat domain"/>
    <property type="match status" value="2"/>
</dbReference>
<evidence type="ECO:0000256" key="2">
    <source>
        <dbReference type="ARBA" id="ARBA00022552"/>
    </source>
</evidence>
<dbReference type="EMBL" id="OU594960">
    <property type="protein sequence ID" value="CAG9283591.1"/>
    <property type="molecule type" value="Genomic_DNA"/>
</dbReference>
<dbReference type="GO" id="GO:0003723">
    <property type="term" value="F:RNA binding"/>
    <property type="evidence" value="ECO:0007669"/>
    <property type="project" value="TreeGrafter"/>
</dbReference>
<dbReference type="SMART" id="SM00386">
    <property type="entry name" value="HAT"/>
    <property type="match status" value="5"/>
</dbReference>
<dbReference type="AlphaFoldDB" id="A0A8J9T5X8"/>
<keyword evidence="2" id="KW-0698">rRNA processing</keyword>
<reference evidence="6" key="1">
    <citation type="submission" date="2022-02" db="EMBL/GenBank/DDBJ databases">
        <authorList>
            <person name="Giguere J D."/>
        </authorList>
    </citation>
    <scope>NUCLEOTIDE SEQUENCE</scope>
    <source>
        <strain evidence="6">CCAP 1055/1</strain>
    </source>
</reference>
<evidence type="ECO:0000256" key="4">
    <source>
        <dbReference type="ARBA" id="ARBA00023242"/>
    </source>
</evidence>
<feature type="non-terminal residue" evidence="6">
    <location>
        <position position="1"/>
    </location>
</feature>
<name>A0A8J9T5X8_PHATR</name>
<evidence type="ECO:0000313" key="6">
    <source>
        <dbReference type="EMBL" id="CAG9283591.1"/>
    </source>
</evidence>
<dbReference type="InterPro" id="IPR003107">
    <property type="entry name" value="HAT"/>
</dbReference>
<dbReference type="GO" id="GO:0006364">
    <property type="term" value="P:rRNA processing"/>
    <property type="evidence" value="ECO:0007669"/>
    <property type="project" value="UniProtKB-KW"/>
</dbReference>
<dbReference type="Pfam" id="PF23231">
    <property type="entry name" value="HAT_Syf1_CNRKL1_C"/>
    <property type="match status" value="1"/>
</dbReference>
<dbReference type="PANTHER" id="PTHR23270:SF10">
    <property type="entry name" value="PROTEIN RRP5 HOMOLOG"/>
    <property type="match status" value="1"/>
</dbReference>
<proteinExistence type="predicted"/>
<organism evidence="6">
    <name type="scientific">Phaeodactylum tricornutum</name>
    <name type="common">Diatom</name>
    <dbReference type="NCBI Taxonomy" id="2850"/>
    <lineage>
        <taxon>Eukaryota</taxon>
        <taxon>Sar</taxon>
        <taxon>Stramenopiles</taxon>
        <taxon>Ochrophyta</taxon>
        <taxon>Bacillariophyta</taxon>
        <taxon>Bacillariophyceae</taxon>
        <taxon>Bacillariophycidae</taxon>
        <taxon>Naviculales</taxon>
        <taxon>Phaeodactylaceae</taxon>
        <taxon>Phaeodactylum</taxon>
    </lineage>
</organism>
<dbReference type="Proteomes" id="UP000836788">
    <property type="component" value="Chromosome 19"/>
</dbReference>
<dbReference type="PANTHER" id="PTHR23270">
    <property type="entry name" value="PROGRAMMED CELL DEATH PROTEIN 11 PRE-RRNA PROCESSING PROTEIN RRP5"/>
    <property type="match status" value="1"/>
</dbReference>
<evidence type="ECO:0000256" key="1">
    <source>
        <dbReference type="ARBA" id="ARBA00004123"/>
    </source>
</evidence>
<feature type="domain" description="Pre-mRNA-splicing factor Syf1/CRNKL1-like C-terminal HAT-repeats" evidence="5">
    <location>
        <begin position="37"/>
        <end position="252"/>
    </location>
</feature>